<gene>
    <name evidence="4" type="ORF">OBBRIDRAFT_792379</name>
</gene>
<feature type="region of interest" description="Disordered" evidence="2">
    <location>
        <begin position="259"/>
        <end position="295"/>
    </location>
</feature>
<dbReference type="EMBL" id="KV722387">
    <property type="protein sequence ID" value="OCH91331.1"/>
    <property type="molecule type" value="Genomic_DNA"/>
</dbReference>
<evidence type="ECO:0000313" key="5">
    <source>
        <dbReference type="Proteomes" id="UP000250043"/>
    </source>
</evidence>
<dbReference type="InterPro" id="IPR016024">
    <property type="entry name" value="ARM-type_fold"/>
</dbReference>
<accession>A0A8E2DLS4</accession>
<dbReference type="Pfam" id="PF20210">
    <property type="entry name" value="Laa1_Sip1_HTR5"/>
    <property type="match status" value="1"/>
</dbReference>
<dbReference type="InterPro" id="IPR046837">
    <property type="entry name" value="Laa1/Sip1/HEATR5-like_HEAT"/>
</dbReference>
<dbReference type="GO" id="GO:0005829">
    <property type="term" value="C:cytosol"/>
    <property type="evidence" value="ECO:0007669"/>
    <property type="project" value="GOC"/>
</dbReference>
<dbReference type="Proteomes" id="UP000250043">
    <property type="component" value="Unassembled WGS sequence"/>
</dbReference>
<evidence type="ECO:0000256" key="1">
    <source>
        <dbReference type="ARBA" id="ARBA00008304"/>
    </source>
</evidence>
<dbReference type="GO" id="GO:0008104">
    <property type="term" value="P:intracellular protein localization"/>
    <property type="evidence" value="ECO:0007669"/>
    <property type="project" value="TreeGrafter"/>
</dbReference>
<feature type="domain" description="LAA1-like C-terminal TPR repeats" evidence="3">
    <location>
        <begin position="1831"/>
        <end position="1997"/>
    </location>
</feature>
<dbReference type="Pfam" id="PF25808">
    <property type="entry name" value="TPR_LAA1_C"/>
    <property type="match status" value="1"/>
</dbReference>
<dbReference type="GO" id="GO:0005794">
    <property type="term" value="C:Golgi apparatus"/>
    <property type="evidence" value="ECO:0007669"/>
    <property type="project" value="TreeGrafter"/>
</dbReference>
<dbReference type="GO" id="GO:0006897">
    <property type="term" value="P:endocytosis"/>
    <property type="evidence" value="ECO:0007669"/>
    <property type="project" value="TreeGrafter"/>
</dbReference>
<evidence type="ECO:0000256" key="2">
    <source>
        <dbReference type="SAM" id="MobiDB-lite"/>
    </source>
</evidence>
<dbReference type="GO" id="GO:0030139">
    <property type="term" value="C:endocytic vesicle"/>
    <property type="evidence" value="ECO:0007669"/>
    <property type="project" value="TreeGrafter"/>
</dbReference>
<dbReference type="InterPro" id="IPR057981">
    <property type="entry name" value="TPR_LAA1-like_C"/>
</dbReference>
<dbReference type="PANTHER" id="PTHR21663">
    <property type="entry name" value="HYPOTHETICAL HEAT DOMAIN-CONTAINING"/>
    <property type="match status" value="1"/>
</dbReference>
<dbReference type="Gene3D" id="1.25.10.10">
    <property type="entry name" value="Leucine-rich Repeat Variant"/>
    <property type="match status" value="4"/>
</dbReference>
<dbReference type="InterPro" id="IPR011989">
    <property type="entry name" value="ARM-like"/>
</dbReference>
<evidence type="ECO:0000313" key="4">
    <source>
        <dbReference type="EMBL" id="OCH91331.1"/>
    </source>
</evidence>
<dbReference type="GO" id="GO:0042147">
    <property type="term" value="P:retrograde transport, endosome to Golgi"/>
    <property type="evidence" value="ECO:0007669"/>
    <property type="project" value="TreeGrafter"/>
</dbReference>
<dbReference type="PANTHER" id="PTHR21663:SF0">
    <property type="entry name" value="HEAT REPEAT-CONTAINING PROTEIN 5B"/>
    <property type="match status" value="1"/>
</dbReference>
<protein>
    <submittedName>
        <fullName evidence="4">Clathrin-coated vesicle protein</fullName>
    </submittedName>
</protein>
<name>A0A8E2DLS4_9APHY</name>
<feature type="region of interest" description="Disordered" evidence="2">
    <location>
        <begin position="1992"/>
        <end position="2012"/>
    </location>
</feature>
<dbReference type="GO" id="GO:0016020">
    <property type="term" value="C:membrane"/>
    <property type="evidence" value="ECO:0007669"/>
    <property type="project" value="TreeGrafter"/>
</dbReference>
<dbReference type="OrthoDB" id="192608at2759"/>
<organism evidence="4 5">
    <name type="scientific">Obba rivulosa</name>
    <dbReference type="NCBI Taxonomy" id="1052685"/>
    <lineage>
        <taxon>Eukaryota</taxon>
        <taxon>Fungi</taxon>
        <taxon>Dikarya</taxon>
        <taxon>Basidiomycota</taxon>
        <taxon>Agaricomycotina</taxon>
        <taxon>Agaricomycetes</taxon>
        <taxon>Polyporales</taxon>
        <taxon>Gelatoporiaceae</taxon>
        <taxon>Obba</taxon>
    </lineage>
</organism>
<keyword evidence="5" id="KW-1185">Reference proteome</keyword>
<dbReference type="InterPro" id="IPR040108">
    <property type="entry name" value="Laa1/Sip1/HEATR5"/>
</dbReference>
<proteinExistence type="inferred from homology"/>
<reference evidence="4 5" key="1">
    <citation type="submission" date="2016-07" db="EMBL/GenBank/DDBJ databases">
        <title>Draft genome of the white-rot fungus Obba rivulosa 3A-2.</title>
        <authorList>
            <consortium name="DOE Joint Genome Institute"/>
            <person name="Miettinen O."/>
            <person name="Riley R."/>
            <person name="Acob R."/>
            <person name="Barry K."/>
            <person name="Cullen D."/>
            <person name="De Vries R."/>
            <person name="Hainaut M."/>
            <person name="Hatakka A."/>
            <person name="Henrissat B."/>
            <person name="Hilden K."/>
            <person name="Kuo R."/>
            <person name="Labutti K."/>
            <person name="Lipzen A."/>
            <person name="Makela M.R."/>
            <person name="Sandor L."/>
            <person name="Spatafora J.W."/>
            <person name="Grigoriev I.V."/>
            <person name="Hibbett D.S."/>
        </authorList>
    </citation>
    <scope>NUCLEOTIDE SEQUENCE [LARGE SCALE GENOMIC DNA]</scope>
    <source>
        <strain evidence="4 5">3A-2</strain>
    </source>
</reference>
<comment type="similarity">
    <text evidence="1">Belongs to the HEATR5 family.</text>
</comment>
<dbReference type="SUPFAM" id="SSF48371">
    <property type="entry name" value="ARM repeat"/>
    <property type="match status" value="2"/>
</dbReference>
<evidence type="ECO:0000259" key="3">
    <source>
        <dbReference type="Pfam" id="PF25808"/>
    </source>
</evidence>
<sequence>MADNPSTLGEPFDEASLSGENGEIYLFQWLSTMEKAVKEAKVEDVKSGQAELETILVKIITATEPYPSPGRPIRNLVAKCLTEIYTRGETRTLFDTLQAFLKIAGDAKVPHKDTSRIAAMSCIADLMGVFGSQVMSLMLEVAAVSLRLNRSSNSILLRYHALRALERSLITAKRAVTDSVTKDIIKQMRNALSDKALPIQRMACDVLIVMYPSGDGTRSVSDVESIVGLCIRSLEGADQLTRRSLAKLAAHMLASTQIERVVPAPETKKKDKKGQNTQEDDEDTTSGPHITAEDAKPIMTPAEMLSQLSTHHNKPQTSRKTRVGIFDFYAALLTHLGPVFIESNYSLVVSHFMTDIVANPRNSTTRHEVLSTRSLVGIILRDLIGVRMLSEQAQITAIQELSNAYLKRWPAMMPGQVAPNPLCLVAALRETAGLLQQLGNAPPPVQDALVDPLLTLLSHPSHTVRVNTAWALRCFCNSTPLRLPKVLLSVVEMLQRDLTSMTTPAAPADIHLRALGHAYGLAALLAVIPERPLYVSYDISAKVFDMAVQLLKRAGEHDVKIARTEIEIAWTSIASLMTLGPNFVRAHLPQLLVLWRNALPKPTAKDSHSGRSPAEWMFLLHLRESALGAVYCFLKYNSPTLVSPDVTRRITSLLSNALQFANTFISSKAVENPDETQADTKGLSLEGREALLRSRIFQCFSLLGLSGVTESTQSALLQSAAALFSSPDGYTGSSVQAAIASSSGMFTSIWQSTDGYAYGLTDIVVGDDTPESDAREWMNRDGIEIAINEMCQKPIIRSCEHDPLFLCQTSATEASQRWIEPPPPATAAVNASIQLFSQLLPMQDLSLTAKTVGQIVDSGRSPKLEKNAGRKAAVTINTAVALVLTLRQATTPRARNVLGDSQVTSLLSAFLKDILVDNDHVLREASSEAIGRLASIGGTNFLTSQIKTLVDQVVSNRDPHGRAGCALAFGAIHAYVGGLAAGPLLKTTVHVLMSLINDPHPVVHFWALSALARVIDAASLAYAPFVPSTLGLLFKVYMMESHEPEGGALHHVNLSGDLPTYQVVCQNIDAVITVLGPDIEDSTRARTLVLDLVRQFLEENDDGICVEAIKCIQHLLMFVPEYINVPDLVARFRGYLSSSRRPLKLASINALYQLVQKDALSMSKLGGDRLVEELFAMLDDDSSVDGVRNVIVSWLQQTVIYNPSAWIDLCQRIMSRTTASQQVTDAAAKGDLMDDEGQSLSMGTSGDISLLGGSRATSRWRTQLFALQCLHNICTVVAQTGRREHLDIPYARSQGLSIHGLLVSHVPDLIKIAFTASAAHVTEIRLEGLTLLRDVIEVFARSPDPDYEDSLLLEQHQAPITAALTPAFSADATPEILASAIGVCAVFVGCGVVKEVSRMGRILKLLTSALEQSKESGMLSLGEAGELSPNASVMLRIATLSAWSKLQVASTQQPYIAEVIKPYRSTLASLWIVTLRDYASIRADTEVLDESSGGALDSSYSSLGKEVLLPYYLEAWSVILRAVAGAMVSDDPYILAAIDGQDAPPKDTGHQKAADRNEPATFFYVLFGLVFEALVTSDPNSDGMSKRTSIISLQALRCLVQRKYCGNVFNDSAILDELVTLCYRMALTEPSTIQVYLVDAVSALAQNLASDSRKNGLITNGHVTSLDELQGTAEVHCLRICAYILRRVIRGSQGGVVHDGSTPADKVKLINAAFEAFRAMTATFGPSAREDFRGVAITLYAELLKDETSEADLVGPTLQSLKLLLERPSTLGDLEDGYERVVHGLLSACLVNVDEMRGRSGQISARKIKNNLLAAVLILTVIPPSAKVARPIVEHCCFLISQKLVDADEMSLTAAHCAKTLMMASTSGSPALRQCTRLLLPGMIERLAKIAASSDDDTGAEQNLATLSEIYRAFNAMFFSLPEDLRSRALGALMPSMILLLDPSQQPSSAAHTQSVTQLLSFAAASPAAFKEATGKLDPDMREVLEESVRQTLGNRGPAVEAPKPQISLRSF</sequence>